<dbReference type="InterPro" id="IPR045060">
    <property type="entry name" value="Phe-tRNA-ligase_IIc_bsu"/>
</dbReference>
<dbReference type="EMBL" id="BART01027100">
    <property type="protein sequence ID" value="GAG90426.1"/>
    <property type="molecule type" value="Genomic_DNA"/>
</dbReference>
<dbReference type="GO" id="GO:0006432">
    <property type="term" value="P:phenylalanyl-tRNA aminoacylation"/>
    <property type="evidence" value="ECO:0007669"/>
    <property type="project" value="InterPro"/>
</dbReference>
<dbReference type="PANTHER" id="PTHR10947:SF0">
    <property type="entry name" value="PHENYLALANINE--TRNA LIGASE BETA SUBUNIT"/>
    <property type="match status" value="1"/>
</dbReference>
<proteinExistence type="predicted"/>
<accession>X1D1Q0</accession>
<dbReference type="Gene3D" id="3.30.930.10">
    <property type="entry name" value="Bira Bifunctional Protein, Domain 2"/>
    <property type="match status" value="1"/>
</dbReference>
<comment type="caution">
    <text evidence="2">The sequence shown here is derived from an EMBL/GenBank/DDBJ whole genome shotgun (WGS) entry which is preliminary data.</text>
</comment>
<feature type="domain" description="Phenylalanyl tRNA synthetase beta chain core" evidence="1">
    <location>
        <begin position="4"/>
        <end position="150"/>
    </location>
</feature>
<dbReference type="PANTHER" id="PTHR10947">
    <property type="entry name" value="PHENYLALANYL-TRNA SYNTHETASE BETA CHAIN AND LEUCINE-RICH REPEAT-CONTAINING PROTEIN 47"/>
    <property type="match status" value="1"/>
</dbReference>
<sequence length="155" mass="17273">EQDEFKKMGLEPSGRVEIENPIGDEYSCLRVSLLPSILKILAENRHHPLPQQIFELGVIADEHFKNKYHLAAVKIDAKANFTGCKSIVDGVMRDIGAKYSINDKGHPAFVKGRCASVICDNKEIGFFGELHPKTITGFDLEHPIIAFEIRTDGLV</sequence>
<organism evidence="2">
    <name type="scientific">marine sediment metagenome</name>
    <dbReference type="NCBI Taxonomy" id="412755"/>
    <lineage>
        <taxon>unclassified sequences</taxon>
        <taxon>metagenomes</taxon>
        <taxon>ecological metagenomes</taxon>
    </lineage>
</organism>
<name>X1D1Q0_9ZZZZ</name>
<dbReference type="GO" id="GO:0009328">
    <property type="term" value="C:phenylalanine-tRNA ligase complex"/>
    <property type="evidence" value="ECO:0007669"/>
    <property type="project" value="TreeGrafter"/>
</dbReference>
<reference evidence="2" key="1">
    <citation type="journal article" date="2014" name="Front. Microbiol.">
        <title>High frequency of phylogenetically diverse reductive dehalogenase-homologous genes in deep subseafloor sedimentary metagenomes.</title>
        <authorList>
            <person name="Kawai M."/>
            <person name="Futagami T."/>
            <person name="Toyoda A."/>
            <person name="Takaki Y."/>
            <person name="Nishi S."/>
            <person name="Hori S."/>
            <person name="Arai W."/>
            <person name="Tsubouchi T."/>
            <person name="Morono Y."/>
            <person name="Uchiyama I."/>
            <person name="Ito T."/>
            <person name="Fujiyama A."/>
            <person name="Inagaki F."/>
            <person name="Takami H."/>
        </authorList>
    </citation>
    <scope>NUCLEOTIDE SEQUENCE</scope>
    <source>
        <strain evidence="2">Expedition CK06-06</strain>
    </source>
</reference>
<dbReference type="SUPFAM" id="SSF55681">
    <property type="entry name" value="Class II aaRS and biotin synthetases"/>
    <property type="match status" value="1"/>
</dbReference>
<dbReference type="Pfam" id="PF17759">
    <property type="entry name" value="tRNA_synthFbeta"/>
    <property type="match status" value="1"/>
</dbReference>
<dbReference type="InterPro" id="IPR045864">
    <property type="entry name" value="aa-tRNA-synth_II/BPL/LPL"/>
</dbReference>
<evidence type="ECO:0000313" key="2">
    <source>
        <dbReference type="EMBL" id="GAG90426.1"/>
    </source>
</evidence>
<dbReference type="GO" id="GO:0004826">
    <property type="term" value="F:phenylalanine-tRNA ligase activity"/>
    <property type="evidence" value="ECO:0007669"/>
    <property type="project" value="InterPro"/>
</dbReference>
<dbReference type="AlphaFoldDB" id="X1D1Q0"/>
<protein>
    <recommendedName>
        <fullName evidence="1">Phenylalanyl tRNA synthetase beta chain core domain-containing protein</fullName>
    </recommendedName>
</protein>
<dbReference type="InterPro" id="IPR041616">
    <property type="entry name" value="PheRS_beta_core"/>
</dbReference>
<gene>
    <name evidence="2" type="ORF">S01H4_48134</name>
</gene>
<feature type="non-terminal residue" evidence="2">
    <location>
        <position position="1"/>
    </location>
</feature>
<evidence type="ECO:0000259" key="1">
    <source>
        <dbReference type="Pfam" id="PF17759"/>
    </source>
</evidence>